<dbReference type="Pfam" id="PF11306">
    <property type="entry name" value="DUF3108"/>
    <property type="match status" value="1"/>
</dbReference>
<gene>
    <name evidence="2" type="ORF">GPA27_22035</name>
</gene>
<feature type="compositionally biased region" description="Low complexity" evidence="1">
    <location>
        <begin position="122"/>
        <end position="157"/>
    </location>
</feature>
<accession>A0ABX1NL53</accession>
<dbReference type="RefSeq" id="WP_169142594.1">
    <property type="nucleotide sequence ID" value="NZ_WTVS01000062.1"/>
</dbReference>
<feature type="compositionally biased region" description="Low complexity" evidence="1">
    <location>
        <begin position="93"/>
        <end position="108"/>
    </location>
</feature>
<dbReference type="InterPro" id="IPR021457">
    <property type="entry name" value="DUF3108"/>
</dbReference>
<feature type="region of interest" description="Disordered" evidence="1">
    <location>
        <begin position="58"/>
        <end position="162"/>
    </location>
</feature>
<sequence>MTESMPASSPVLSRPLLLGIALSLALHLALLIGPQVDLRPLPGLDRLDVTLVRTAPQVAVSEAPPPAPPPAKKKPPRPPAEPKTAQASISDKPVVQPESAPEPAAAEPLPAPEPAPEPVPEPVAEAAPETPADAAEPVAESPATAEAALPAEATPVAGSSGQAWPRAGRIAYLALMGEKQLPMGKATHQWEVAEDGSYRISELVEPTAVAAIPWFRPGRKLRESTGRITETGLRPERFTEREDGRPGEVVAELDRTAGEFRSAGTTDTLPDNAQDILSLLYQLGYPGAAAAGTLPVTAGGALRGFQLETIGEETVHLPFGQAWRARHIRARYGSAREMTDVWLATDHFGLPVLIRTIDAKGVVYYLVATEVMVSRDALPSAPR</sequence>
<reference evidence="2 3" key="1">
    <citation type="submission" date="2019-12" db="EMBL/GenBank/DDBJ databases">
        <title>Comparative genomics gives insights into the taxonomy of the Azoarcus-Aromatoleum group and reveals separate origins of nif in the plant-associated Azoarcus and non-plant-associated Aromatoleum sub-groups.</title>
        <authorList>
            <person name="Lafos M."/>
            <person name="Maluk M."/>
            <person name="Batista M."/>
            <person name="Junghare M."/>
            <person name="Carmona M."/>
            <person name="Faoro H."/>
            <person name="Cruz L.M."/>
            <person name="Battistoni F."/>
            <person name="De Souza E."/>
            <person name="Pedrosa F."/>
            <person name="Chen W.-M."/>
            <person name="Poole P.S."/>
            <person name="Dixon R.A."/>
            <person name="James E.K."/>
        </authorList>
    </citation>
    <scope>NUCLEOTIDE SEQUENCE [LARGE SCALE GENOMIC DNA]</scope>
    <source>
        <strain evidence="2 3">T</strain>
    </source>
</reference>
<name>A0ABX1NL53_9RHOO</name>
<comment type="caution">
    <text evidence="2">The sequence shown here is derived from an EMBL/GenBank/DDBJ whole genome shotgun (WGS) entry which is preliminary data.</text>
</comment>
<feature type="compositionally biased region" description="Pro residues" evidence="1">
    <location>
        <begin position="109"/>
        <end position="121"/>
    </location>
</feature>
<protein>
    <submittedName>
        <fullName evidence="2">DUF3108 domain-containing protein</fullName>
    </submittedName>
</protein>
<evidence type="ECO:0000313" key="2">
    <source>
        <dbReference type="EMBL" id="NMG00062.1"/>
    </source>
</evidence>
<proteinExistence type="predicted"/>
<dbReference type="EMBL" id="WTVS01000062">
    <property type="protein sequence ID" value="NMG00062.1"/>
    <property type="molecule type" value="Genomic_DNA"/>
</dbReference>
<evidence type="ECO:0000313" key="3">
    <source>
        <dbReference type="Proteomes" id="UP000634522"/>
    </source>
</evidence>
<dbReference type="Proteomes" id="UP000634522">
    <property type="component" value="Unassembled WGS sequence"/>
</dbReference>
<organism evidence="2 3">
    <name type="scientific">Aromatoleum toluolicum</name>
    <dbReference type="NCBI Taxonomy" id="90060"/>
    <lineage>
        <taxon>Bacteria</taxon>
        <taxon>Pseudomonadati</taxon>
        <taxon>Pseudomonadota</taxon>
        <taxon>Betaproteobacteria</taxon>
        <taxon>Rhodocyclales</taxon>
        <taxon>Rhodocyclaceae</taxon>
        <taxon>Aromatoleum</taxon>
    </lineage>
</organism>
<keyword evidence="3" id="KW-1185">Reference proteome</keyword>
<evidence type="ECO:0000256" key="1">
    <source>
        <dbReference type="SAM" id="MobiDB-lite"/>
    </source>
</evidence>